<feature type="domain" description="Vid27 N-terminal" evidence="4">
    <location>
        <begin position="1"/>
        <end position="176"/>
    </location>
</feature>
<reference evidence="5 6" key="1">
    <citation type="journal article" date="2023" name="Elife">
        <title>Identification of key yeast species and microbe-microbe interactions impacting larval growth of Drosophila in the wild.</title>
        <authorList>
            <person name="Mure A."/>
            <person name="Sugiura Y."/>
            <person name="Maeda R."/>
            <person name="Honda K."/>
            <person name="Sakurai N."/>
            <person name="Takahashi Y."/>
            <person name="Watada M."/>
            <person name="Katoh T."/>
            <person name="Gotoh A."/>
            <person name="Gotoh Y."/>
            <person name="Taniguchi I."/>
            <person name="Nakamura K."/>
            <person name="Hayashi T."/>
            <person name="Katayama T."/>
            <person name="Uemura T."/>
            <person name="Hattori Y."/>
        </authorList>
    </citation>
    <scope>NUCLEOTIDE SEQUENCE [LARGE SCALE GENOMIC DNA]</scope>
    <source>
        <strain evidence="5 6">PK-24</strain>
    </source>
</reference>
<feature type="domain" description="Vid27 PH-like" evidence="3">
    <location>
        <begin position="286"/>
        <end position="385"/>
    </location>
</feature>
<dbReference type="InterPro" id="IPR013863">
    <property type="entry name" value="VID27_C"/>
</dbReference>
<evidence type="ECO:0000259" key="3">
    <source>
        <dbReference type="Pfam" id="PF17747"/>
    </source>
</evidence>
<dbReference type="SUPFAM" id="SSF50978">
    <property type="entry name" value="WD40 repeat-like"/>
    <property type="match status" value="1"/>
</dbReference>
<dbReference type="PANTHER" id="PTHR31913:SF0">
    <property type="entry name" value="VACUOLAR IMPORT AND DEGRADATION PROTEIN 27"/>
    <property type="match status" value="1"/>
</dbReference>
<dbReference type="Pfam" id="PF17747">
    <property type="entry name" value="VID27_PH"/>
    <property type="match status" value="1"/>
</dbReference>
<dbReference type="Pfam" id="PF17748">
    <property type="entry name" value="VID27_N"/>
    <property type="match status" value="1"/>
</dbReference>
<evidence type="ECO:0000313" key="5">
    <source>
        <dbReference type="EMBL" id="GMM43712.1"/>
    </source>
</evidence>
<evidence type="ECO:0000313" key="6">
    <source>
        <dbReference type="Proteomes" id="UP001378960"/>
    </source>
</evidence>
<name>A0AAV5QXI0_PICKL</name>
<organism evidence="5 6">
    <name type="scientific">Pichia kluyveri</name>
    <name type="common">Yeast</name>
    <dbReference type="NCBI Taxonomy" id="36015"/>
    <lineage>
        <taxon>Eukaryota</taxon>
        <taxon>Fungi</taxon>
        <taxon>Dikarya</taxon>
        <taxon>Ascomycota</taxon>
        <taxon>Saccharomycotina</taxon>
        <taxon>Pichiomycetes</taxon>
        <taxon>Pichiales</taxon>
        <taxon>Pichiaceae</taxon>
        <taxon>Pichia</taxon>
    </lineage>
</organism>
<dbReference type="GO" id="GO:0005634">
    <property type="term" value="C:nucleus"/>
    <property type="evidence" value="ECO:0007669"/>
    <property type="project" value="TreeGrafter"/>
</dbReference>
<dbReference type="InterPro" id="IPR040768">
    <property type="entry name" value="Vid27_PH"/>
</dbReference>
<proteinExistence type="predicted"/>
<comment type="caution">
    <text evidence="5">The sequence shown here is derived from an EMBL/GenBank/DDBJ whole genome shotgun (WGS) entry which is preliminary data.</text>
</comment>
<protein>
    <submittedName>
        <fullName evidence="5">Vid27 protein</fullName>
    </submittedName>
</protein>
<dbReference type="Proteomes" id="UP001378960">
    <property type="component" value="Unassembled WGS sequence"/>
</dbReference>
<dbReference type="GO" id="GO:0005737">
    <property type="term" value="C:cytoplasm"/>
    <property type="evidence" value="ECO:0007669"/>
    <property type="project" value="TreeGrafter"/>
</dbReference>
<evidence type="ECO:0000259" key="4">
    <source>
        <dbReference type="Pfam" id="PF17748"/>
    </source>
</evidence>
<evidence type="ECO:0000259" key="2">
    <source>
        <dbReference type="Pfam" id="PF08553"/>
    </source>
</evidence>
<feature type="compositionally biased region" description="Acidic residues" evidence="1">
    <location>
        <begin position="221"/>
        <end position="231"/>
    </location>
</feature>
<dbReference type="InterPro" id="IPR015943">
    <property type="entry name" value="WD40/YVTN_repeat-like_dom_sf"/>
</dbReference>
<dbReference type="Gene3D" id="2.130.10.10">
    <property type="entry name" value="YVTN repeat-like/Quinoprotein amine dehydrogenase"/>
    <property type="match status" value="1"/>
</dbReference>
<dbReference type="InterPro" id="IPR036322">
    <property type="entry name" value="WD40_repeat_dom_sf"/>
</dbReference>
<dbReference type="InterPro" id="IPR040458">
    <property type="entry name" value="Vid27"/>
</dbReference>
<dbReference type="PANTHER" id="PTHR31913">
    <property type="entry name" value="VACUOLAR IMPORT AND DEGRADATION PROTEIN 27"/>
    <property type="match status" value="1"/>
</dbReference>
<dbReference type="AlphaFoldDB" id="A0AAV5QXI0"/>
<dbReference type="EMBL" id="BTGB01000001">
    <property type="protein sequence ID" value="GMM43712.1"/>
    <property type="molecule type" value="Genomic_DNA"/>
</dbReference>
<keyword evidence="6" id="KW-1185">Reference proteome</keyword>
<sequence>MNIVKRFFKNQNTQPTDDANIIPSGQLYLVRSPSSPKSENECLYNDTILTIRSTNKPFNHQLIVWKGNLSDSDSLSDDEDNDEDLNDNFFENDSNILKSFIIDSSLKICLFERYNEKIISWRDMEGDYGDTFEYRINKTVPIDTIEQFMTSIYKYKFERKYQKSSSNININDIQEFIVDSNEVNNNCLNSANTSSISSALNFQDLLQSSKRNIVDDVEFESEVDDDSDYENENNNSKPNNITFDNDTGNSEDEDAKFVDASETLPIIPSSLTSTTPKLYIDQFSCSIYKYNMELQAFKIQSDTSIVKLFELSNWVYELEINDELLDINYINCLIEDSIDPTFKFEQLSFLFNVFSNGPPTTWLIKFNDRETYEEFQITIMRLLWQTKNEMSYAVSKKDEEYLIDSLDLMDVDQNGGINKEEEENEEEEEEPESEPEVNKRSYNFRKKKTIVFSDSEDESEDDYSGFDDDIKNKALAIGDKTDRAFISRGNKLGVFKTDDDLGIEFITSINNLSLNNNSKKTVNADKMMLLNNDRTMIVQDFNSKNQLHKIDLEYGKIVEDWNIQDSDRDNNLNIESFTSNNKFSNLSNDDTFLGLSSQTMFRIDPRVSKGIIKPSNDKKTYKTKINFKQISTTGKGYIAVASMNGEIRLYDELGKNAKTLLPALGDEILGLTTSNNGRYLLATCKTYLLLIDVMINNGKNTGKLGFERSFSISEKPIPRKLQLKPEHIAFIKSKYGKSLQFSVATFNETNNEIEPTLIITSIGPYAITWEFNKVINNQRNCYKLRFYNDNVIMGDFSNNNNSKVILTLPDNITMASTKSFRNPNDEFNLTKTKF</sequence>
<dbReference type="Pfam" id="PF08553">
    <property type="entry name" value="VID27"/>
    <property type="match status" value="1"/>
</dbReference>
<feature type="region of interest" description="Disordered" evidence="1">
    <location>
        <begin position="221"/>
        <end position="252"/>
    </location>
</feature>
<feature type="region of interest" description="Disordered" evidence="1">
    <location>
        <begin position="413"/>
        <end position="440"/>
    </location>
</feature>
<accession>A0AAV5QXI0</accession>
<dbReference type="InterPro" id="IPR040979">
    <property type="entry name" value="Vid27_N"/>
</dbReference>
<gene>
    <name evidence="5" type="ORF">DAPK24_002870</name>
</gene>
<feature type="domain" description="Vacuolar import/degradation Vid27 C-terminal" evidence="2">
    <location>
        <begin position="471"/>
        <end position="826"/>
    </location>
</feature>
<feature type="compositionally biased region" description="Acidic residues" evidence="1">
    <location>
        <begin position="420"/>
        <end position="435"/>
    </location>
</feature>
<evidence type="ECO:0000256" key="1">
    <source>
        <dbReference type="SAM" id="MobiDB-lite"/>
    </source>
</evidence>